<name>A0A0H3MKR2_ECO7I</name>
<evidence type="ECO:0000256" key="4">
    <source>
        <dbReference type="ARBA" id="ARBA00022448"/>
    </source>
</evidence>
<keyword evidence="12 15" id="KW-0472">Membrane</keyword>
<dbReference type="PANTHER" id="PTHR30012:SF0">
    <property type="entry name" value="TYPE II SECRETION SYSTEM PROTEIN F-RELATED"/>
    <property type="match status" value="1"/>
</dbReference>
<feature type="domain" description="Type II secretion system protein GspF" evidence="16">
    <location>
        <begin position="72"/>
        <end position="195"/>
    </location>
</feature>
<dbReference type="InterPro" id="IPR011850">
    <property type="entry name" value="T2SS_GspF"/>
</dbReference>
<evidence type="ECO:0000256" key="7">
    <source>
        <dbReference type="ARBA" id="ARBA00022692"/>
    </source>
</evidence>
<keyword evidence="5" id="KW-1003">Cell membrane</keyword>
<evidence type="ECO:0000256" key="6">
    <source>
        <dbReference type="ARBA" id="ARBA00022519"/>
    </source>
</evidence>
<feature type="transmembrane region" description="Helical" evidence="15">
    <location>
        <begin position="226"/>
        <end position="244"/>
    </location>
</feature>
<dbReference type="GO" id="GO:0015628">
    <property type="term" value="P:protein secretion by the type II secretion system"/>
    <property type="evidence" value="ECO:0007669"/>
    <property type="project" value="InterPro"/>
</dbReference>
<dbReference type="NCBIfam" id="TIGR02120">
    <property type="entry name" value="GspF"/>
    <property type="match status" value="1"/>
</dbReference>
<protein>
    <recommendedName>
        <fullName evidence="13">General secretion pathway protein F</fullName>
    </recommendedName>
</protein>
<organism evidence="17 18">
    <name type="scientific">Escherichia coli O7:K1 (strain IAI39 / ExPEC)</name>
    <dbReference type="NCBI Taxonomy" id="585057"/>
    <lineage>
        <taxon>Bacteria</taxon>
        <taxon>Pseudomonadati</taxon>
        <taxon>Pseudomonadota</taxon>
        <taxon>Gammaproteobacteria</taxon>
        <taxon>Enterobacterales</taxon>
        <taxon>Enterobacteriaceae</taxon>
        <taxon>Escherichia</taxon>
    </lineage>
</organism>
<evidence type="ECO:0000256" key="8">
    <source>
        <dbReference type="ARBA" id="ARBA00022723"/>
    </source>
</evidence>
<dbReference type="AlphaFoldDB" id="A0A0H3MKR2"/>
<sequence length="407" mass="44961">MALFYYQALERNGRKTKGMIEADSARHARQLLRGKELIPVHIEARLNASTGGMLQRRRHAHRRVAAADLALFTRQLATLVQAAMPLETCLQAVSEQSEKLHVKSLGMALRSRIQEGYTLSDSLREHPRVFDSLFCSMVAAGEKSGHLDVVLNRLADYTEQRQHLKSRLLQAMLYPLVLLVVATGVVTILLTAVVPKIIEQFDHLGHALPASTRMLIAMSDTLQTSGVYWLAGLLGLLVLGQRLLKNPAMRLRWDKTLLRLPVTGRVARGLNTARFSRTLSILTASSVPLLEGIQTAAAVSANRYVEQQLLLAADRVREGSSLRAALAELRLFPPMMLYMIASGEQSGELETMLEQAAVNQEREFDTQVGLALGLFEPALVVMMAGVVLFIVIAILEPMLQLNNMVGM</sequence>
<dbReference type="GO" id="GO:0015627">
    <property type="term" value="C:type II protein secretion system complex"/>
    <property type="evidence" value="ECO:0007669"/>
    <property type="project" value="InterPro"/>
</dbReference>
<dbReference type="STRING" id="585057.ECIAI39_3454"/>
<evidence type="ECO:0000256" key="14">
    <source>
        <dbReference type="RuleBase" id="RU003923"/>
    </source>
</evidence>
<dbReference type="Pfam" id="PF00482">
    <property type="entry name" value="T2SSF"/>
    <property type="match status" value="2"/>
</dbReference>
<dbReference type="Gene3D" id="1.20.81.30">
    <property type="entry name" value="Type II secretion system (T2SS), domain F"/>
    <property type="match status" value="2"/>
</dbReference>
<keyword evidence="9" id="KW-0106">Calcium</keyword>
<dbReference type="PATRIC" id="fig|585057.6.peg.3584"/>
<dbReference type="PANTHER" id="PTHR30012">
    <property type="entry name" value="GENERAL SECRETION PATHWAY PROTEIN"/>
    <property type="match status" value="1"/>
</dbReference>
<comment type="function">
    <text evidence="1">Component of the type II secretion system inner membrane complex required for the energy-dependent secretion of extracellular factors such as proteases and toxins from the periplasm.</text>
</comment>
<accession>A0A0H3MKR2</accession>
<evidence type="ECO:0000259" key="16">
    <source>
        <dbReference type="Pfam" id="PF00482"/>
    </source>
</evidence>
<feature type="domain" description="Type II secretion system protein GspF" evidence="16">
    <location>
        <begin position="275"/>
        <end position="395"/>
    </location>
</feature>
<evidence type="ECO:0000256" key="5">
    <source>
        <dbReference type="ARBA" id="ARBA00022475"/>
    </source>
</evidence>
<dbReference type="HOGENOM" id="CLU_035032_0_1_6"/>
<evidence type="ECO:0000256" key="9">
    <source>
        <dbReference type="ARBA" id="ARBA00022837"/>
    </source>
</evidence>
<dbReference type="InterPro" id="IPR042094">
    <property type="entry name" value="T2SS_GspF_sf"/>
</dbReference>
<dbReference type="EMBL" id="CU928164">
    <property type="protein sequence ID" value="CAR19571.1"/>
    <property type="molecule type" value="Genomic_DNA"/>
</dbReference>
<dbReference type="InterPro" id="IPR003004">
    <property type="entry name" value="GspF/PilC"/>
</dbReference>
<evidence type="ECO:0000313" key="18">
    <source>
        <dbReference type="Proteomes" id="UP000000749"/>
    </source>
</evidence>
<feature type="transmembrane region" description="Helical" evidence="15">
    <location>
        <begin position="171"/>
        <end position="194"/>
    </location>
</feature>
<keyword evidence="10" id="KW-0653">Protein transport</keyword>
<keyword evidence="7 14" id="KW-0812">Transmembrane</keyword>
<evidence type="ECO:0000256" key="3">
    <source>
        <dbReference type="ARBA" id="ARBA00005745"/>
    </source>
</evidence>
<dbReference type="InterPro" id="IPR001992">
    <property type="entry name" value="T2SS_GspF/T4SS_PilC_CS"/>
</dbReference>
<feature type="transmembrane region" description="Helical" evidence="15">
    <location>
        <begin position="370"/>
        <end position="395"/>
    </location>
</feature>
<evidence type="ECO:0000256" key="13">
    <source>
        <dbReference type="ARBA" id="ARBA00030750"/>
    </source>
</evidence>
<evidence type="ECO:0000313" key="17">
    <source>
        <dbReference type="EMBL" id="CAR19571.1"/>
    </source>
</evidence>
<evidence type="ECO:0000256" key="12">
    <source>
        <dbReference type="ARBA" id="ARBA00023136"/>
    </source>
</evidence>
<comment type="similarity">
    <text evidence="3 14">Belongs to the GSP F family.</text>
</comment>
<dbReference type="GO" id="GO:0005886">
    <property type="term" value="C:plasma membrane"/>
    <property type="evidence" value="ECO:0007669"/>
    <property type="project" value="UniProtKB-SubCell"/>
</dbReference>
<dbReference type="PRINTS" id="PR00812">
    <property type="entry name" value="BCTERIALGSPF"/>
</dbReference>
<evidence type="ECO:0000256" key="10">
    <source>
        <dbReference type="ARBA" id="ARBA00022927"/>
    </source>
</evidence>
<dbReference type="RefSeq" id="WP_001173425.1">
    <property type="nucleotide sequence ID" value="NC_011750.1"/>
</dbReference>
<dbReference type="FunFam" id="1.20.81.30:FF:000001">
    <property type="entry name" value="Type II secretion system protein F"/>
    <property type="match status" value="2"/>
</dbReference>
<keyword evidence="8" id="KW-0479">Metal-binding</keyword>
<comment type="subcellular location">
    <subcellularLocation>
        <location evidence="2 14">Cell inner membrane</location>
        <topology evidence="2 14">Multi-pass membrane protein</topology>
    </subcellularLocation>
</comment>
<evidence type="ECO:0000256" key="11">
    <source>
        <dbReference type="ARBA" id="ARBA00022989"/>
    </source>
</evidence>
<keyword evidence="11 15" id="KW-1133">Transmembrane helix</keyword>
<proteinExistence type="inferred from homology"/>
<dbReference type="GO" id="GO:0046872">
    <property type="term" value="F:metal ion binding"/>
    <property type="evidence" value="ECO:0007669"/>
    <property type="project" value="UniProtKB-KW"/>
</dbReference>
<dbReference type="PROSITE" id="PS00874">
    <property type="entry name" value="T2SP_F"/>
    <property type="match status" value="1"/>
</dbReference>
<dbReference type="InterPro" id="IPR018076">
    <property type="entry name" value="T2SS_GspF_dom"/>
</dbReference>
<evidence type="ECO:0000256" key="2">
    <source>
        <dbReference type="ARBA" id="ARBA00004429"/>
    </source>
</evidence>
<evidence type="ECO:0000256" key="1">
    <source>
        <dbReference type="ARBA" id="ARBA00002684"/>
    </source>
</evidence>
<keyword evidence="4 14" id="KW-0813">Transport</keyword>
<keyword evidence="6" id="KW-0997">Cell inner membrane</keyword>
<evidence type="ECO:0000256" key="15">
    <source>
        <dbReference type="SAM" id="Phobius"/>
    </source>
</evidence>
<dbReference type="Proteomes" id="UP000000749">
    <property type="component" value="Chromosome"/>
</dbReference>
<gene>
    <name evidence="17" type="primary">epsF</name>
    <name evidence="17" type="ordered locus">ECIAI39_3454</name>
</gene>
<dbReference type="KEGG" id="ect:ECIAI39_3454"/>
<reference evidence="18" key="1">
    <citation type="journal article" date="2009" name="PLoS Genet.">
        <title>Organised genome dynamics in the Escherichia coli species results in highly diverse adaptive paths.</title>
        <authorList>
            <person name="Touchon M."/>
            <person name="Hoede C."/>
            <person name="Tenaillon O."/>
            <person name="Barbe V."/>
            <person name="Baeriswyl S."/>
            <person name="Bidet P."/>
            <person name="Bingen E."/>
            <person name="Bonacorsi S."/>
            <person name="Bouchier C."/>
            <person name="Bouvet O."/>
            <person name="Calteau A."/>
            <person name="Chiapello H."/>
            <person name="Clermont O."/>
            <person name="Cruveiller S."/>
            <person name="Danchin A."/>
            <person name="Diard M."/>
            <person name="Dossat C."/>
            <person name="Karoui M.E."/>
            <person name="Frapy E."/>
            <person name="Garry L."/>
            <person name="Ghigo J.M."/>
            <person name="Gilles A.M."/>
            <person name="Johnson J."/>
            <person name="Le Bouguenec C."/>
            <person name="Lescat M."/>
            <person name="Mangenot S."/>
            <person name="Martinez-Jehanne V."/>
            <person name="Matic I."/>
            <person name="Nassif X."/>
            <person name="Oztas S."/>
            <person name="Petit M.A."/>
            <person name="Pichon C."/>
            <person name="Rouy Z."/>
            <person name="Ruf C.S."/>
            <person name="Schneider D."/>
            <person name="Tourret J."/>
            <person name="Vacherie B."/>
            <person name="Vallenet D."/>
            <person name="Medigue C."/>
            <person name="Rocha E.P.C."/>
            <person name="Denamur E."/>
        </authorList>
    </citation>
    <scope>NUCLEOTIDE SEQUENCE [LARGE SCALE GENOMIC DNA]</scope>
    <source>
        <strain evidence="18">IAI39 / ExPEC</strain>
    </source>
</reference>